<comment type="caution">
    <text evidence="6">The sequence shown here is derived from an EMBL/GenBank/DDBJ whole genome shotgun (WGS) entry which is preliminary data.</text>
</comment>
<feature type="signal peptide" evidence="5">
    <location>
        <begin position="1"/>
        <end position="22"/>
    </location>
</feature>
<dbReference type="PANTHER" id="PTHR45831">
    <property type="entry name" value="LD24721P"/>
    <property type="match status" value="1"/>
</dbReference>
<reference evidence="6 7" key="1">
    <citation type="submission" date="2017-11" db="EMBL/GenBank/DDBJ databases">
        <title>Animal gut microbial communities from fecal samples from Wisconsin, USA.</title>
        <authorList>
            <person name="Neumann A."/>
        </authorList>
    </citation>
    <scope>NUCLEOTIDE SEQUENCE [LARGE SCALE GENOMIC DNA]</scope>
    <source>
        <strain evidence="6 7">UWS3</strain>
    </source>
</reference>
<dbReference type="InterPro" id="IPR047150">
    <property type="entry name" value="SGT"/>
</dbReference>
<keyword evidence="7" id="KW-1185">Reference proteome</keyword>
<dbReference type="GO" id="GO:0072380">
    <property type="term" value="C:TRC complex"/>
    <property type="evidence" value="ECO:0007669"/>
    <property type="project" value="TreeGrafter"/>
</dbReference>
<evidence type="ECO:0000256" key="4">
    <source>
        <dbReference type="SAM" id="Coils"/>
    </source>
</evidence>
<dbReference type="EMBL" id="PGEX01000001">
    <property type="protein sequence ID" value="PJJ40928.1"/>
    <property type="molecule type" value="Genomic_DNA"/>
</dbReference>
<dbReference type="SMART" id="SM00028">
    <property type="entry name" value="TPR"/>
    <property type="match status" value="2"/>
</dbReference>
<dbReference type="InterPro" id="IPR011990">
    <property type="entry name" value="TPR-like_helical_dom_sf"/>
</dbReference>
<dbReference type="SUPFAM" id="SSF48452">
    <property type="entry name" value="TPR-like"/>
    <property type="match status" value="1"/>
</dbReference>
<dbReference type="GO" id="GO:0060090">
    <property type="term" value="F:molecular adaptor activity"/>
    <property type="evidence" value="ECO:0007669"/>
    <property type="project" value="TreeGrafter"/>
</dbReference>
<gene>
    <name evidence="6" type="ORF">BGX16_0880</name>
</gene>
<evidence type="ECO:0000256" key="1">
    <source>
        <dbReference type="ARBA" id="ARBA00022737"/>
    </source>
</evidence>
<dbReference type="GO" id="GO:0016020">
    <property type="term" value="C:membrane"/>
    <property type="evidence" value="ECO:0007669"/>
    <property type="project" value="TreeGrafter"/>
</dbReference>
<protein>
    <submittedName>
        <fullName evidence="6">Tetratricopeptide repeat protein</fullName>
    </submittedName>
</protein>
<dbReference type="Pfam" id="PF14559">
    <property type="entry name" value="TPR_19"/>
    <property type="match status" value="1"/>
</dbReference>
<dbReference type="OrthoDB" id="9805977at2"/>
<accession>A0A2M9A5K8</accession>
<organism evidence="6 7">
    <name type="scientific">Hallerella succinigenes</name>
    <dbReference type="NCBI Taxonomy" id="1896222"/>
    <lineage>
        <taxon>Bacteria</taxon>
        <taxon>Pseudomonadati</taxon>
        <taxon>Fibrobacterota</taxon>
        <taxon>Fibrobacteria</taxon>
        <taxon>Fibrobacterales</taxon>
        <taxon>Fibrobacteraceae</taxon>
        <taxon>Hallerella</taxon>
    </lineage>
</organism>
<keyword evidence="4" id="KW-0175">Coiled coil</keyword>
<evidence type="ECO:0000256" key="2">
    <source>
        <dbReference type="ARBA" id="ARBA00022803"/>
    </source>
</evidence>
<dbReference type="Gene3D" id="1.25.40.10">
    <property type="entry name" value="Tetratricopeptide repeat domain"/>
    <property type="match status" value="1"/>
</dbReference>
<dbReference type="Proteomes" id="UP000231134">
    <property type="component" value="Unassembled WGS sequence"/>
</dbReference>
<dbReference type="AlphaFoldDB" id="A0A2M9A5K8"/>
<proteinExistence type="predicted"/>
<feature type="chain" id="PRO_5014889701" evidence="5">
    <location>
        <begin position="23"/>
        <end position="248"/>
    </location>
</feature>
<evidence type="ECO:0000313" key="6">
    <source>
        <dbReference type="EMBL" id="PJJ40928.1"/>
    </source>
</evidence>
<evidence type="ECO:0000256" key="3">
    <source>
        <dbReference type="PROSITE-ProRule" id="PRU00339"/>
    </source>
</evidence>
<dbReference type="GO" id="GO:0006620">
    <property type="term" value="P:post-translational protein targeting to endoplasmic reticulum membrane"/>
    <property type="evidence" value="ECO:0007669"/>
    <property type="project" value="TreeGrafter"/>
</dbReference>
<evidence type="ECO:0000313" key="7">
    <source>
        <dbReference type="Proteomes" id="UP000231134"/>
    </source>
</evidence>
<keyword evidence="5" id="KW-0732">Signal</keyword>
<feature type="coiled-coil region" evidence="4">
    <location>
        <begin position="135"/>
        <end position="169"/>
    </location>
</feature>
<evidence type="ECO:0000256" key="5">
    <source>
        <dbReference type="SAM" id="SignalP"/>
    </source>
</evidence>
<sequence>MKVVQMKRIFILISLLAIAAFARPINDGNELFRKGDFAGALQKYMEARKDEPANPLLFYNIGTCQYKLGNYEEAQKELESASRMPDSSIASKAAFNLANTFYRLGEKSSEPSERIAKWREAVGYLKKAIDLDPNFENAKRNVEIVQRKLKEEIDKQKEQNQQNENQDQKQPELSENAKQILARALQMCKDGEYTPAKNLLENTMASDSTASSFGPYIQRIEDVIDIKAGRAPKSKIDQSNADNDLGVI</sequence>
<dbReference type="PROSITE" id="PS50005">
    <property type="entry name" value="TPR"/>
    <property type="match status" value="1"/>
</dbReference>
<keyword evidence="1" id="KW-0677">Repeat</keyword>
<feature type="repeat" description="TPR" evidence="3">
    <location>
        <begin position="55"/>
        <end position="88"/>
    </location>
</feature>
<name>A0A2M9A5K8_9BACT</name>
<dbReference type="PANTHER" id="PTHR45831:SF2">
    <property type="entry name" value="LD24721P"/>
    <property type="match status" value="1"/>
</dbReference>
<dbReference type="InterPro" id="IPR019734">
    <property type="entry name" value="TPR_rpt"/>
</dbReference>
<keyword evidence="2 3" id="KW-0802">TPR repeat</keyword>